<organism evidence="1 2">
    <name type="scientific">Salmonella enterica subsp. enterica serovar Adelaide str. A4-669</name>
    <dbReference type="NCBI Taxonomy" id="913063"/>
    <lineage>
        <taxon>Bacteria</taxon>
        <taxon>Pseudomonadati</taxon>
        <taxon>Pseudomonadota</taxon>
        <taxon>Gammaproteobacteria</taxon>
        <taxon>Enterobacterales</taxon>
        <taxon>Enterobacteriaceae</taxon>
        <taxon>Salmonella</taxon>
    </lineage>
</organism>
<name>A0A6C8GSM6_SALET</name>
<comment type="caution">
    <text evidence="1">The sequence shown here is derived from an EMBL/GenBank/DDBJ whole genome shotgun (WGS) entry which is preliminary data.</text>
</comment>
<dbReference type="AlphaFoldDB" id="A0A6C8GSM6"/>
<sequence length="32" mass="3637">MTGVMDILTIKWLLASDIFADVYLSIYTQNNS</sequence>
<evidence type="ECO:0000313" key="2">
    <source>
        <dbReference type="Proteomes" id="UP000004906"/>
    </source>
</evidence>
<dbReference type="Proteomes" id="UP000004906">
    <property type="component" value="Unassembled WGS sequence"/>
</dbReference>
<dbReference type="EMBL" id="AFCI01000067">
    <property type="protein sequence ID" value="EHC42027.1"/>
    <property type="molecule type" value="Genomic_DNA"/>
</dbReference>
<evidence type="ECO:0000313" key="1">
    <source>
        <dbReference type="EMBL" id="EHC42027.1"/>
    </source>
</evidence>
<proteinExistence type="predicted"/>
<feature type="non-terminal residue" evidence="1">
    <location>
        <position position="32"/>
    </location>
</feature>
<reference evidence="1 2" key="1">
    <citation type="journal article" date="2011" name="BMC Genomics">
        <title>Genome sequencing reveals diversification of virulence factor content and possible host adaptation in distinct subpopulations of Salmonella enterica.</title>
        <authorList>
            <person name="den Bakker H.C."/>
            <person name="Moreno Switt A.I."/>
            <person name="Govoni G."/>
            <person name="Cummings C.A."/>
            <person name="Ranieri M.L."/>
            <person name="Degoricija L."/>
            <person name="Hoelzer K."/>
            <person name="Rodriguez-Rivera L.D."/>
            <person name="Brown S."/>
            <person name="Bolchacova E."/>
            <person name="Furtado M.R."/>
            <person name="Wiedmann M."/>
        </authorList>
    </citation>
    <scope>NUCLEOTIDE SEQUENCE [LARGE SCALE GENOMIC DNA]</scope>
    <source>
        <strain evidence="1 2">A4-669</strain>
    </source>
</reference>
<protein>
    <submittedName>
        <fullName evidence="1">Uncharacterized protein</fullName>
    </submittedName>
</protein>
<gene>
    <name evidence="1" type="ORF">LTSEADE_0171</name>
</gene>
<accession>A0A6C8GSM6</accession>